<feature type="region of interest" description="Disordered" evidence="1">
    <location>
        <begin position="44"/>
        <end position="74"/>
    </location>
</feature>
<dbReference type="InParanoid" id="Q7UKW4"/>
<protein>
    <submittedName>
        <fullName evidence="2">Uncharacterized protein</fullName>
    </submittedName>
</protein>
<dbReference type="EnsemblBacteria" id="CAD76516">
    <property type="protein sequence ID" value="CAD76516"/>
    <property type="gene ID" value="RB9897"/>
</dbReference>
<evidence type="ECO:0000256" key="1">
    <source>
        <dbReference type="SAM" id="MobiDB-lite"/>
    </source>
</evidence>
<dbReference type="Proteomes" id="UP000001025">
    <property type="component" value="Chromosome"/>
</dbReference>
<proteinExistence type="predicted"/>
<feature type="compositionally biased region" description="Basic and acidic residues" evidence="1">
    <location>
        <begin position="62"/>
        <end position="74"/>
    </location>
</feature>
<organism evidence="2 3">
    <name type="scientific">Rhodopirellula baltica (strain DSM 10527 / NCIMB 13988 / SH1)</name>
    <dbReference type="NCBI Taxonomy" id="243090"/>
    <lineage>
        <taxon>Bacteria</taxon>
        <taxon>Pseudomonadati</taxon>
        <taxon>Planctomycetota</taxon>
        <taxon>Planctomycetia</taxon>
        <taxon>Pirellulales</taxon>
        <taxon>Pirellulaceae</taxon>
        <taxon>Rhodopirellula</taxon>
    </lineage>
</organism>
<reference evidence="2 3" key="1">
    <citation type="journal article" date="2003" name="Proc. Natl. Acad. Sci. U.S.A.">
        <title>Complete genome sequence of the marine planctomycete Pirellula sp. strain 1.</title>
        <authorList>
            <person name="Gloeckner F.O."/>
            <person name="Kube M."/>
            <person name="Bauer M."/>
            <person name="Teeling H."/>
            <person name="Lombardot T."/>
            <person name="Ludwig W."/>
            <person name="Gade D."/>
            <person name="Beck A."/>
            <person name="Borzym K."/>
            <person name="Heitmann K."/>
            <person name="Rabus R."/>
            <person name="Schlesner H."/>
            <person name="Amann R."/>
            <person name="Reinhardt R."/>
        </authorList>
    </citation>
    <scope>NUCLEOTIDE SEQUENCE [LARGE SCALE GENOMIC DNA]</scope>
    <source>
        <strain evidence="3">DSM 10527 / NCIMB 13988 / SH1</strain>
    </source>
</reference>
<dbReference type="STRING" id="243090.RB9897"/>
<name>Q7UKW4_RHOBA</name>
<dbReference type="KEGG" id="rba:RB9897"/>
<dbReference type="HOGENOM" id="CLU_2685382_0_0_0"/>
<evidence type="ECO:0000313" key="3">
    <source>
        <dbReference type="Proteomes" id="UP000001025"/>
    </source>
</evidence>
<dbReference type="AlphaFoldDB" id="Q7UKW4"/>
<keyword evidence="3" id="KW-1185">Reference proteome</keyword>
<sequence length="74" mass="8465">MLAHEKPVLEPGGSFLGDVGSLLFQSKYPYDDNQLQHINEFRKSVSPRRELSTERPCVQSVRTRDTSASREHHV</sequence>
<dbReference type="EMBL" id="BX294150">
    <property type="protein sequence ID" value="CAD76516.1"/>
    <property type="molecule type" value="Genomic_DNA"/>
</dbReference>
<feature type="compositionally biased region" description="Basic and acidic residues" evidence="1">
    <location>
        <begin position="44"/>
        <end position="53"/>
    </location>
</feature>
<accession>Q7UKW4</accession>
<gene>
    <name evidence="2" type="ordered locus">RB9897</name>
</gene>
<evidence type="ECO:0000313" key="2">
    <source>
        <dbReference type="EMBL" id="CAD76516.1"/>
    </source>
</evidence>